<evidence type="ECO:0000313" key="3">
    <source>
        <dbReference type="Proteomes" id="UP000244926"/>
    </source>
</evidence>
<feature type="region of interest" description="Disordered" evidence="1">
    <location>
        <begin position="41"/>
        <end position="74"/>
    </location>
</feature>
<gene>
    <name evidence="2" type="ORF">C10C_0898</name>
</gene>
<organism evidence="2 3">
    <name type="scientific">Chlamydia serpentis</name>
    <dbReference type="NCBI Taxonomy" id="1967782"/>
    <lineage>
        <taxon>Bacteria</taxon>
        <taxon>Pseudomonadati</taxon>
        <taxon>Chlamydiota</taxon>
        <taxon>Chlamydiia</taxon>
        <taxon>Chlamydiales</taxon>
        <taxon>Chlamydiaceae</taxon>
        <taxon>Chlamydia/Chlamydophila group</taxon>
        <taxon>Chlamydia</taxon>
    </lineage>
</organism>
<proteinExistence type="predicted"/>
<evidence type="ECO:0000313" key="2">
    <source>
        <dbReference type="EMBL" id="SPN74035.1"/>
    </source>
</evidence>
<reference evidence="3" key="1">
    <citation type="submission" date="2017-11" db="EMBL/GenBank/DDBJ databases">
        <authorList>
            <person name="Seth-Smith MB H."/>
        </authorList>
    </citation>
    <scope>NUCLEOTIDE SEQUENCE [LARGE SCALE GENOMIC DNA]</scope>
</reference>
<evidence type="ECO:0000256" key="1">
    <source>
        <dbReference type="SAM" id="MobiDB-lite"/>
    </source>
</evidence>
<name>A0A2R8FC81_9CHLA</name>
<accession>A0A2R8FC81</accession>
<sequence length="226" mass="26094">MENSQNLHDTICELLNRYFEQPYPNLSSLLDLELRDTLISPEEPKLTSKQPPEMLTTKSSPIALPPPMHPGKEQSKSTDWYCVPLHPDLSKDHILKEKYHVLQGYVLPTAKIPCSIFVYEDNNQEVLFFNRLAKILTSQLFPTKLTLIHSSTDIFLNSTSLFLALAPLNVIRYKIPSTDYHQSLRQNECIFLPLYSSLEYEKDAQLKRNLWAILNRLPFAYTPKSS</sequence>
<keyword evidence="3" id="KW-1185">Reference proteome</keyword>
<dbReference type="KEGG" id="csee:C10C_0898"/>
<dbReference type="AlphaFoldDB" id="A0A2R8FC81"/>
<dbReference type="RefSeq" id="WP_108896970.1">
    <property type="nucleotide sequence ID" value="NZ_LT993738.1"/>
</dbReference>
<dbReference type="OrthoDB" id="17803at2"/>
<dbReference type="Proteomes" id="UP000244926">
    <property type="component" value="Chromosome I"/>
</dbReference>
<protein>
    <submittedName>
        <fullName evidence="2">Uncharacterized protein</fullName>
    </submittedName>
</protein>
<dbReference type="EMBL" id="LT993738">
    <property type="protein sequence ID" value="SPN74035.1"/>
    <property type="molecule type" value="Genomic_DNA"/>
</dbReference>